<evidence type="ECO:0000256" key="10">
    <source>
        <dbReference type="ARBA" id="ARBA00022989"/>
    </source>
</evidence>
<feature type="transmembrane region" description="Helical" evidence="21">
    <location>
        <begin position="316"/>
        <end position="338"/>
    </location>
</feature>
<dbReference type="InterPro" id="IPR013437">
    <property type="entry name" value="FtsW"/>
</dbReference>
<keyword evidence="11 21" id="KW-0472">Membrane</keyword>
<evidence type="ECO:0000256" key="15">
    <source>
        <dbReference type="ARBA" id="ARBA00033270"/>
    </source>
</evidence>
<feature type="transmembrane region" description="Helical" evidence="21">
    <location>
        <begin position="155"/>
        <end position="173"/>
    </location>
</feature>
<evidence type="ECO:0000313" key="22">
    <source>
        <dbReference type="EMBL" id="GGB65967.1"/>
    </source>
</evidence>
<reference evidence="23" key="1">
    <citation type="journal article" date="2019" name="Int. J. Syst. Evol. Microbiol.">
        <title>The Global Catalogue of Microorganisms (GCM) 10K type strain sequencing project: providing services to taxonomists for standard genome sequencing and annotation.</title>
        <authorList>
            <consortium name="The Broad Institute Genomics Platform"/>
            <consortium name="The Broad Institute Genome Sequencing Center for Infectious Disease"/>
            <person name="Wu L."/>
            <person name="Ma J."/>
        </authorList>
    </citation>
    <scope>NUCLEOTIDE SEQUENCE [LARGE SCALE GENOMIC DNA]</scope>
    <source>
        <strain evidence="23">CGMCC 1.15928</strain>
    </source>
</reference>
<comment type="subcellular location">
    <subcellularLocation>
        <location evidence="1">Cell membrane</location>
        <topology evidence="1">Multi-pass membrane protein</topology>
    </subcellularLocation>
</comment>
<feature type="transmembrane region" description="Helical" evidence="21">
    <location>
        <begin position="93"/>
        <end position="111"/>
    </location>
</feature>
<evidence type="ECO:0000256" key="18">
    <source>
        <dbReference type="ARBA" id="ARBA00041418"/>
    </source>
</evidence>
<dbReference type="RefSeq" id="WP_084394552.1">
    <property type="nucleotide sequence ID" value="NZ_BMKF01000001.1"/>
</dbReference>
<proteinExistence type="inferred from homology"/>
<evidence type="ECO:0000256" key="13">
    <source>
        <dbReference type="ARBA" id="ARBA00023316"/>
    </source>
</evidence>
<evidence type="ECO:0000256" key="1">
    <source>
        <dbReference type="ARBA" id="ARBA00004651"/>
    </source>
</evidence>
<protein>
    <recommendedName>
        <fullName evidence="17">Probable peptidoglycan glycosyltransferase FtsW</fullName>
        <ecNumber evidence="19">2.4.99.28</ecNumber>
    </recommendedName>
    <alternativeName>
        <fullName evidence="18">Cell division protein FtsW</fullName>
    </alternativeName>
    <alternativeName>
        <fullName evidence="15">Cell wall polymerase</fullName>
    </alternativeName>
    <alternativeName>
        <fullName evidence="14">Peptidoglycan polymerase</fullName>
    </alternativeName>
</protein>
<evidence type="ECO:0000313" key="23">
    <source>
        <dbReference type="Proteomes" id="UP000628854"/>
    </source>
</evidence>
<keyword evidence="8" id="KW-0133">Cell shape</keyword>
<evidence type="ECO:0000256" key="3">
    <source>
        <dbReference type="ARBA" id="ARBA00022475"/>
    </source>
</evidence>
<dbReference type="NCBIfam" id="TIGR02614">
    <property type="entry name" value="ftsW"/>
    <property type="match status" value="1"/>
</dbReference>
<keyword evidence="4" id="KW-0132">Cell division</keyword>
<dbReference type="PANTHER" id="PTHR30474:SF2">
    <property type="entry name" value="PEPTIDOGLYCAN GLYCOSYLTRANSFERASE FTSW-RELATED"/>
    <property type="match status" value="1"/>
</dbReference>
<name>A0ABQ1JDT8_9PROT</name>
<dbReference type="PANTHER" id="PTHR30474">
    <property type="entry name" value="CELL CYCLE PROTEIN"/>
    <property type="match status" value="1"/>
</dbReference>
<keyword evidence="6" id="KW-0808">Transferase</keyword>
<feature type="transmembrane region" description="Helical" evidence="21">
    <location>
        <begin position="179"/>
        <end position="195"/>
    </location>
</feature>
<dbReference type="Pfam" id="PF01098">
    <property type="entry name" value="FTSW_RODA_SPOVE"/>
    <property type="match status" value="1"/>
</dbReference>
<evidence type="ECO:0000256" key="7">
    <source>
        <dbReference type="ARBA" id="ARBA00022692"/>
    </source>
</evidence>
<keyword evidence="9" id="KW-0573">Peptidoglycan synthesis</keyword>
<evidence type="ECO:0000256" key="5">
    <source>
        <dbReference type="ARBA" id="ARBA00022676"/>
    </source>
</evidence>
<evidence type="ECO:0000256" key="9">
    <source>
        <dbReference type="ARBA" id="ARBA00022984"/>
    </source>
</evidence>
<keyword evidence="3" id="KW-1003">Cell membrane</keyword>
<comment type="caution">
    <text evidence="22">The sequence shown here is derived from an EMBL/GenBank/DDBJ whole genome shotgun (WGS) entry which is preliminary data.</text>
</comment>
<keyword evidence="5" id="KW-0328">Glycosyltransferase</keyword>
<feature type="transmembrane region" description="Helical" evidence="21">
    <location>
        <begin position="68"/>
        <end position="86"/>
    </location>
</feature>
<evidence type="ECO:0000256" key="12">
    <source>
        <dbReference type="ARBA" id="ARBA00023306"/>
    </source>
</evidence>
<evidence type="ECO:0000256" key="19">
    <source>
        <dbReference type="ARBA" id="ARBA00044770"/>
    </source>
</evidence>
<dbReference type="EC" id="2.4.99.28" evidence="19"/>
<evidence type="ECO:0000256" key="6">
    <source>
        <dbReference type="ARBA" id="ARBA00022679"/>
    </source>
</evidence>
<comment type="pathway">
    <text evidence="2">Cell wall biogenesis; peptidoglycan biosynthesis.</text>
</comment>
<keyword evidence="10 21" id="KW-1133">Transmembrane helix</keyword>
<evidence type="ECO:0000256" key="21">
    <source>
        <dbReference type="SAM" id="Phobius"/>
    </source>
</evidence>
<evidence type="ECO:0000256" key="8">
    <source>
        <dbReference type="ARBA" id="ARBA00022960"/>
    </source>
</evidence>
<comment type="similarity">
    <text evidence="16">Belongs to the SEDS family. FtsW subfamily.</text>
</comment>
<feature type="transmembrane region" description="Helical" evidence="21">
    <location>
        <begin position="350"/>
        <end position="372"/>
    </location>
</feature>
<evidence type="ECO:0000256" key="17">
    <source>
        <dbReference type="ARBA" id="ARBA00041185"/>
    </source>
</evidence>
<dbReference type="InterPro" id="IPR001182">
    <property type="entry name" value="FtsW/RodA"/>
</dbReference>
<keyword evidence="23" id="KW-1185">Reference proteome</keyword>
<sequence length="386" mass="41520">MSVQVGEALILPRSDRSHITEWRRSVDWSILLAGCVLLGLGLVLSLAAGPPAAERMGQADEFHFVKRHAFFAAAAVIILFGASLLDRTWVRRLSALVFCGSFVLLAAILIVGHEAKGAQRWIELGGFTLQPSEFVKPALIILSGWLLAQRQLYPGGPWAVVALVFYVVTLGLLLLQPDVGQSALLTAAFIVTFFVSGLPWRWAAMFFGGGVGLSATLYALLPHVRFRVNSFINPSEYDTYQIDKASQAIGRGGIFGAGPGEGAVKTELPDAHTDFIYAVLSEEFGYVAALALIGLFVFICWRGFRGASRVRDPYPRAAAAGLFALFGLQAAINIGVNVNLLPPKGMTLPFISYGGSSMLGIALTLGLALALIRRQTSTTWRPDGRA</sequence>
<organism evidence="22 23">
    <name type="scientific">Henriciella pelagia</name>
    <dbReference type="NCBI Taxonomy" id="1977912"/>
    <lineage>
        <taxon>Bacteria</taxon>
        <taxon>Pseudomonadati</taxon>
        <taxon>Pseudomonadota</taxon>
        <taxon>Alphaproteobacteria</taxon>
        <taxon>Hyphomonadales</taxon>
        <taxon>Hyphomonadaceae</taxon>
        <taxon>Henriciella</taxon>
    </lineage>
</organism>
<evidence type="ECO:0000256" key="20">
    <source>
        <dbReference type="ARBA" id="ARBA00049902"/>
    </source>
</evidence>
<keyword evidence="13" id="KW-0961">Cell wall biogenesis/degradation</keyword>
<evidence type="ECO:0000256" key="14">
    <source>
        <dbReference type="ARBA" id="ARBA00032370"/>
    </source>
</evidence>
<keyword evidence="12" id="KW-0131">Cell cycle</keyword>
<dbReference type="EMBL" id="BMKF01000001">
    <property type="protein sequence ID" value="GGB65967.1"/>
    <property type="molecule type" value="Genomic_DNA"/>
</dbReference>
<keyword evidence="7 21" id="KW-0812">Transmembrane</keyword>
<feature type="transmembrane region" description="Helical" evidence="21">
    <location>
        <begin position="284"/>
        <end position="304"/>
    </location>
</feature>
<accession>A0ABQ1JDT8</accession>
<comment type="catalytic activity">
    <reaction evidence="20">
        <text>[GlcNAc-(1-&gt;4)-Mur2Ac(oyl-L-Ala-gamma-D-Glu-L-Lys-D-Ala-D-Ala)](n)-di-trans,octa-cis-undecaprenyl diphosphate + beta-D-GlcNAc-(1-&gt;4)-Mur2Ac(oyl-L-Ala-gamma-D-Glu-L-Lys-D-Ala-D-Ala)-di-trans,octa-cis-undecaprenyl diphosphate = [GlcNAc-(1-&gt;4)-Mur2Ac(oyl-L-Ala-gamma-D-Glu-L-Lys-D-Ala-D-Ala)](n+1)-di-trans,octa-cis-undecaprenyl diphosphate + di-trans,octa-cis-undecaprenyl diphosphate + H(+)</text>
        <dbReference type="Rhea" id="RHEA:23708"/>
        <dbReference type="Rhea" id="RHEA-COMP:9602"/>
        <dbReference type="Rhea" id="RHEA-COMP:9603"/>
        <dbReference type="ChEBI" id="CHEBI:15378"/>
        <dbReference type="ChEBI" id="CHEBI:58405"/>
        <dbReference type="ChEBI" id="CHEBI:60033"/>
        <dbReference type="ChEBI" id="CHEBI:78435"/>
        <dbReference type="EC" id="2.4.99.28"/>
    </reaction>
</comment>
<evidence type="ECO:0000256" key="4">
    <source>
        <dbReference type="ARBA" id="ARBA00022618"/>
    </source>
</evidence>
<evidence type="ECO:0000256" key="16">
    <source>
        <dbReference type="ARBA" id="ARBA00038053"/>
    </source>
</evidence>
<evidence type="ECO:0000256" key="2">
    <source>
        <dbReference type="ARBA" id="ARBA00004752"/>
    </source>
</evidence>
<gene>
    <name evidence="22" type="primary">ftsW</name>
    <name evidence="22" type="ORF">GCM10011503_13480</name>
</gene>
<feature type="transmembrane region" description="Helical" evidence="21">
    <location>
        <begin position="26"/>
        <end position="48"/>
    </location>
</feature>
<evidence type="ECO:0000256" key="11">
    <source>
        <dbReference type="ARBA" id="ARBA00023136"/>
    </source>
</evidence>
<dbReference type="Proteomes" id="UP000628854">
    <property type="component" value="Unassembled WGS sequence"/>
</dbReference>